<evidence type="ECO:0000313" key="1">
    <source>
        <dbReference type="EMBL" id="CRK97640.1"/>
    </source>
</evidence>
<protein>
    <submittedName>
        <fullName evidence="1">CLUMA_CG011024, isoform A</fullName>
    </submittedName>
</protein>
<proteinExistence type="predicted"/>
<organism evidence="1 2">
    <name type="scientific">Clunio marinus</name>
    <dbReference type="NCBI Taxonomy" id="568069"/>
    <lineage>
        <taxon>Eukaryota</taxon>
        <taxon>Metazoa</taxon>
        <taxon>Ecdysozoa</taxon>
        <taxon>Arthropoda</taxon>
        <taxon>Hexapoda</taxon>
        <taxon>Insecta</taxon>
        <taxon>Pterygota</taxon>
        <taxon>Neoptera</taxon>
        <taxon>Endopterygota</taxon>
        <taxon>Diptera</taxon>
        <taxon>Nematocera</taxon>
        <taxon>Chironomoidea</taxon>
        <taxon>Chironomidae</taxon>
        <taxon>Clunio</taxon>
    </lineage>
</organism>
<gene>
    <name evidence="1" type="ORF">CLUMA_CG011024</name>
</gene>
<name>A0A1J1IBN8_9DIPT</name>
<evidence type="ECO:0000313" key="2">
    <source>
        <dbReference type="Proteomes" id="UP000183832"/>
    </source>
</evidence>
<reference evidence="1 2" key="1">
    <citation type="submission" date="2015-04" db="EMBL/GenBank/DDBJ databases">
        <authorList>
            <person name="Syromyatnikov M.Y."/>
            <person name="Popov V.N."/>
        </authorList>
    </citation>
    <scope>NUCLEOTIDE SEQUENCE [LARGE SCALE GENOMIC DNA]</scope>
</reference>
<dbReference type="AlphaFoldDB" id="A0A1J1IBN8"/>
<dbReference type="EMBL" id="CVRI01000047">
    <property type="protein sequence ID" value="CRK97640.1"/>
    <property type="molecule type" value="Genomic_DNA"/>
</dbReference>
<sequence>MQKRMKLCLGKLSAIVPRCKHEILESAMK</sequence>
<accession>A0A1J1IBN8</accession>
<keyword evidence="2" id="KW-1185">Reference proteome</keyword>
<dbReference type="Proteomes" id="UP000183832">
    <property type="component" value="Unassembled WGS sequence"/>
</dbReference>